<reference evidence="1" key="1">
    <citation type="journal article" date="2015" name="Nature">
        <title>Complex archaea that bridge the gap between prokaryotes and eukaryotes.</title>
        <authorList>
            <person name="Spang A."/>
            <person name="Saw J.H."/>
            <person name="Jorgensen S.L."/>
            <person name="Zaremba-Niedzwiedzka K."/>
            <person name="Martijn J."/>
            <person name="Lind A.E."/>
            <person name="van Eijk R."/>
            <person name="Schleper C."/>
            <person name="Guy L."/>
            <person name="Ettema T.J."/>
        </authorList>
    </citation>
    <scope>NUCLEOTIDE SEQUENCE</scope>
</reference>
<protein>
    <submittedName>
        <fullName evidence="1">Uncharacterized protein</fullName>
    </submittedName>
</protein>
<organism evidence="1">
    <name type="scientific">marine sediment metagenome</name>
    <dbReference type="NCBI Taxonomy" id="412755"/>
    <lineage>
        <taxon>unclassified sequences</taxon>
        <taxon>metagenomes</taxon>
        <taxon>ecological metagenomes</taxon>
    </lineage>
</organism>
<sequence length="65" mass="7621">MRDISDNLKDEVKVLLRNPTNYTNLSEDEPICALCKKRVIDDVPLRLWEGNLEISFHIECAFKEE</sequence>
<proteinExistence type="predicted"/>
<name>A0A0F9BTQ4_9ZZZZ</name>
<comment type="caution">
    <text evidence="1">The sequence shown here is derived from an EMBL/GenBank/DDBJ whole genome shotgun (WGS) entry which is preliminary data.</text>
</comment>
<gene>
    <name evidence="1" type="ORF">LCGC14_2487360</name>
</gene>
<evidence type="ECO:0000313" key="1">
    <source>
        <dbReference type="EMBL" id="KKL17257.1"/>
    </source>
</evidence>
<dbReference type="AlphaFoldDB" id="A0A0F9BTQ4"/>
<accession>A0A0F9BTQ4</accession>
<dbReference type="EMBL" id="LAZR01039331">
    <property type="protein sequence ID" value="KKL17257.1"/>
    <property type="molecule type" value="Genomic_DNA"/>
</dbReference>